<dbReference type="EMBL" id="LN890655">
    <property type="protein sequence ID" value="CUS03180.2"/>
    <property type="molecule type" value="Genomic_DNA"/>
</dbReference>
<evidence type="ECO:0000313" key="11">
    <source>
        <dbReference type="Proteomes" id="UP000215027"/>
    </source>
</evidence>
<dbReference type="KEGG" id="pbf:CFX0092_A1302"/>
<dbReference type="SUPFAM" id="SSF55781">
    <property type="entry name" value="GAF domain-like"/>
    <property type="match status" value="1"/>
</dbReference>
<evidence type="ECO:0000256" key="8">
    <source>
        <dbReference type="SAM" id="Phobius"/>
    </source>
</evidence>
<evidence type="ECO:0000256" key="7">
    <source>
        <dbReference type="SAM" id="MobiDB-lite"/>
    </source>
</evidence>
<feature type="domain" description="Histidine kinase" evidence="9">
    <location>
        <begin position="492"/>
        <end position="649"/>
    </location>
</feature>
<dbReference type="OrthoDB" id="9781208at2"/>
<feature type="transmembrane region" description="Helical" evidence="8">
    <location>
        <begin position="152"/>
        <end position="174"/>
    </location>
</feature>
<accession>A0A160T3R1</accession>
<keyword evidence="5" id="KW-0902">Two-component regulatory system</keyword>
<dbReference type="SMART" id="SM00387">
    <property type="entry name" value="HATPase_c"/>
    <property type="match status" value="1"/>
</dbReference>
<evidence type="ECO:0000256" key="6">
    <source>
        <dbReference type="SAM" id="Coils"/>
    </source>
</evidence>
<gene>
    <name evidence="10" type="ORF">CFX0092_A1302</name>
</gene>
<dbReference type="InterPro" id="IPR004358">
    <property type="entry name" value="Sig_transdc_His_kin-like_C"/>
</dbReference>
<feature type="transmembrane region" description="Helical" evidence="8">
    <location>
        <begin position="211"/>
        <end position="228"/>
    </location>
</feature>
<evidence type="ECO:0000259" key="9">
    <source>
        <dbReference type="PROSITE" id="PS50109"/>
    </source>
</evidence>
<dbReference type="Pfam" id="PF02518">
    <property type="entry name" value="HATPase_c"/>
    <property type="match status" value="1"/>
</dbReference>
<dbReference type="SUPFAM" id="SSF55874">
    <property type="entry name" value="ATPase domain of HSP90 chaperone/DNA topoisomerase II/histidine kinase"/>
    <property type="match status" value="1"/>
</dbReference>
<dbReference type="InterPro" id="IPR005467">
    <property type="entry name" value="His_kinase_dom"/>
</dbReference>
<feature type="transmembrane region" description="Helical" evidence="8">
    <location>
        <begin position="18"/>
        <end position="39"/>
    </location>
</feature>
<keyword evidence="8" id="KW-0812">Transmembrane</keyword>
<dbReference type="Gene3D" id="3.30.565.10">
    <property type="entry name" value="Histidine kinase-like ATPase, C-terminal domain"/>
    <property type="match status" value="1"/>
</dbReference>
<organism evidence="10 11">
    <name type="scientific">Candidatus Promineifilum breve</name>
    <dbReference type="NCBI Taxonomy" id="1806508"/>
    <lineage>
        <taxon>Bacteria</taxon>
        <taxon>Bacillati</taxon>
        <taxon>Chloroflexota</taxon>
        <taxon>Ardenticatenia</taxon>
        <taxon>Candidatus Promineifilales</taxon>
        <taxon>Candidatus Promineifilaceae</taxon>
        <taxon>Candidatus Promineifilum</taxon>
    </lineage>
</organism>
<keyword evidence="4 10" id="KW-0418">Kinase</keyword>
<keyword evidence="11" id="KW-1185">Reference proteome</keyword>
<feature type="transmembrane region" description="Helical" evidence="8">
    <location>
        <begin position="51"/>
        <end position="72"/>
    </location>
</feature>
<keyword evidence="8" id="KW-1133">Transmembrane helix</keyword>
<keyword evidence="6" id="KW-0175">Coiled coil</keyword>
<keyword evidence="10" id="KW-0808">Transferase</keyword>
<dbReference type="InterPro" id="IPR029016">
    <property type="entry name" value="GAF-like_dom_sf"/>
</dbReference>
<protein>
    <recommendedName>
        <fullName evidence="2">histidine kinase</fullName>
        <ecNumber evidence="2">2.7.13.3</ecNumber>
    </recommendedName>
</protein>
<sequence>MALLQQIIELLSRPPGSIIYHLLTLFALQIVLALAFARWQRDPNDESARRMTFAAGGILVARLVLLFAGLMVEGDPARARIVLPPLEQAIDLATILLLVWGLTPFAMDRPRLADGVLLVSLVVVAVMFLFFFQDWQNRVLAGGVATPYVGTIQAYVWGVLQMAILAAGLVWLALGRGTRLTLRPIIVAVALLAHVANFFNYPEIIPSGTEVVYWLRLGYLVAFPLWAVQAYRDNMRDLLTAAEADRAQASQMARNLRLATGVITAHIPEVRLEQALDMVTGLVATRFAAIGLIDEKNPQRVVFGQVRPAAGRDTSYSRPINLSDHAAFRLAYEQQRGIELLPRGVGARQAHELAQQFNVGPLGPVFVEPLVAANHCFGFLLLAAPPTVQAWSDRDRAVIPGVASFISQAIANSRRLEMGDPRAAVSPVVSPPRAPERDAEKERLMLELADTRRMLSTAEDRARQAETAAVFMQQREPGRPTAARPLVAQAALGPAVDQAVSAVLPMLRQKNLKLDVAVGEELPLAAVRETVLRQLALSLLENACRASTQDGRLLVRAETVSANGSGPSTARAVALIVSDAGVGIRAEDRERVFDSQYYLGGGRPIVGLGDNSANLAVVQKLAQASGGDLYFESRAGAGTTFTLRLPAAEVRPWTMLKLKQERDTTAQEPLKPATGEAS</sequence>
<feature type="transmembrane region" description="Helical" evidence="8">
    <location>
        <begin position="115"/>
        <end position="132"/>
    </location>
</feature>
<dbReference type="InterPro" id="IPR036890">
    <property type="entry name" value="HATPase_C_sf"/>
</dbReference>
<dbReference type="PANTHER" id="PTHR43547">
    <property type="entry name" value="TWO-COMPONENT HISTIDINE KINASE"/>
    <property type="match status" value="1"/>
</dbReference>
<feature type="region of interest" description="Disordered" evidence="7">
    <location>
        <begin position="659"/>
        <end position="678"/>
    </location>
</feature>
<dbReference type="RefSeq" id="WP_095042714.1">
    <property type="nucleotide sequence ID" value="NZ_LN890655.1"/>
</dbReference>
<dbReference type="AlphaFoldDB" id="A0A160T3R1"/>
<feature type="coiled-coil region" evidence="6">
    <location>
        <begin position="441"/>
        <end position="475"/>
    </location>
</feature>
<comment type="catalytic activity">
    <reaction evidence="1">
        <text>ATP + protein L-histidine = ADP + protein N-phospho-L-histidine.</text>
        <dbReference type="EC" id="2.7.13.3"/>
    </reaction>
</comment>
<dbReference type="PANTHER" id="PTHR43547:SF2">
    <property type="entry name" value="HYBRID SIGNAL TRANSDUCTION HISTIDINE KINASE C"/>
    <property type="match status" value="1"/>
</dbReference>
<name>A0A160T3R1_9CHLR</name>
<evidence type="ECO:0000256" key="4">
    <source>
        <dbReference type="ARBA" id="ARBA00022777"/>
    </source>
</evidence>
<evidence type="ECO:0000256" key="3">
    <source>
        <dbReference type="ARBA" id="ARBA00022553"/>
    </source>
</evidence>
<feature type="transmembrane region" description="Helical" evidence="8">
    <location>
        <begin position="181"/>
        <end position="199"/>
    </location>
</feature>
<evidence type="ECO:0000256" key="1">
    <source>
        <dbReference type="ARBA" id="ARBA00000085"/>
    </source>
</evidence>
<evidence type="ECO:0000256" key="2">
    <source>
        <dbReference type="ARBA" id="ARBA00012438"/>
    </source>
</evidence>
<evidence type="ECO:0000313" key="10">
    <source>
        <dbReference type="EMBL" id="CUS03180.2"/>
    </source>
</evidence>
<evidence type="ECO:0000256" key="5">
    <source>
        <dbReference type="ARBA" id="ARBA00023012"/>
    </source>
</evidence>
<reference evidence="10" key="1">
    <citation type="submission" date="2016-01" db="EMBL/GenBank/DDBJ databases">
        <authorList>
            <person name="Mcilroy J.S."/>
            <person name="Karst M S."/>
            <person name="Albertsen M."/>
        </authorList>
    </citation>
    <scope>NUCLEOTIDE SEQUENCE</scope>
    <source>
        <strain evidence="10">Cfx-K</strain>
    </source>
</reference>
<dbReference type="PROSITE" id="PS50109">
    <property type="entry name" value="HIS_KIN"/>
    <property type="match status" value="1"/>
</dbReference>
<dbReference type="GO" id="GO:0000155">
    <property type="term" value="F:phosphorelay sensor kinase activity"/>
    <property type="evidence" value="ECO:0007669"/>
    <property type="project" value="TreeGrafter"/>
</dbReference>
<dbReference type="PRINTS" id="PR00344">
    <property type="entry name" value="BCTRLSENSOR"/>
</dbReference>
<dbReference type="Gene3D" id="3.30.450.40">
    <property type="match status" value="1"/>
</dbReference>
<keyword evidence="8" id="KW-0472">Membrane</keyword>
<proteinExistence type="predicted"/>
<dbReference type="EC" id="2.7.13.3" evidence="2"/>
<dbReference type="InterPro" id="IPR003594">
    <property type="entry name" value="HATPase_dom"/>
</dbReference>
<keyword evidence="3" id="KW-0597">Phosphoprotein</keyword>
<dbReference type="Proteomes" id="UP000215027">
    <property type="component" value="Chromosome I"/>
</dbReference>